<feature type="compositionally biased region" description="Basic and acidic residues" evidence="2">
    <location>
        <begin position="28"/>
        <end position="38"/>
    </location>
</feature>
<dbReference type="PANTHER" id="PTHR10982">
    <property type="entry name" value="MALONYL COA-ACYL CARRIER PROTEIN TRANSACYLASE"/>
    <property type="match status" value="1"/>
</dbReference>
<accession>A0A136ILQ2</accession>
<evidence type="ECO:0000256" key="2">
    <source>
        <dbReference type="SAM" id="MobiDB-lite"/>
    </source>
</evidence>
<dbReference type="GO" id="GO:0016740">
    <property type="term" value="F:transferase activity"/>
    <property type="evidence" value="ECO:0007669"/>
    <property type="project" value="UniProtKB-KW"/>
</dbReference>
<dbReference type="EMBL" id="KQ964273">
    <property type="protein sequence ID" value="KXJ85907.1"/>
    <property type="molecule type" value="Genomic_DNA"/>
</dbReference>
<feature type="compositionally biased region" description="Pro residues" evidence="2">
    <location>
        <begin position="1"/>
        <end position="10"/>
    </location>
</feature>
<name>A0A136ILQ2_9PEZI</name>
<dbReference type="Proteomes" id="UP000070501">
    <property type="component" value="Unassembled WGS sequence"/>
</dbReference>
<dbReference type="Pfam" id="PF16073">
    <property type="entry name" value="SAT"/>
    <property type="match status" value="1"/>
</dbReference>
<reference evidence="5" key="1">
    <citation type="submission" date="2016-02" db="EMBL/GenBank/DDBJ databases">
        <title>Draft genome sequence of Microdochium bolleyi, a fungal endophyte of beachgrass.</title>
        <authorList>
            <consortium name="DOE Joint Genome Institute"/>
            <person name="David A.S."/>
            <person name="May G."/>
            <person name="Haridas S."/>
            <person name="Lim J."/>
            <person name="Wang M."/>
            <person name="Labutti K."/>
            <person name="Lipzen A."/>
            <person name="Barry K."/>
            <person name="Grigoriev I.V."/>
        </authorList>
    </citation>
    <scope>NUCLEOTIDE SEQUENCE [LARGE SCALE GENOMIC DNA]</scope>
    <source>
        <strain evidence="5">J235TASD1</strain>
    </source>
</reference>
<organism evidence="4 5">
    <name type="scientific">Microdochium bolleyi</name>
    <dbReference type="NCBI Taxonomy" id="196109"/>
    <lineage>
        <taxon>Eukaryota</taxon>
        <taxon>Fungi</taxon>
        <taxon>Dikarya</taxon>
        <taxon>Ascomycota</taxon>
        <taxon>Pezizomycotina</taxon>
        <taxon>Sordariomycetes</taxon>
        <taxon>Xylariomycetidae</taxon>
        <taxon>Xylariales</taxon>
        <taxon>Microdochiaceae</taxon>
        <taxon>Microdochium</taxon>
    </lineage>
</organism>
<dbReference type="AlphaFoldDB" id="A0A136ILQ2"/>
<dbReference type="STRING" id="196109.A0A136ILQ2"/>
<dbReference type="InterPro" id="IPR001227">
    <property type="entry name" value="Ac_transferase_dom_sf"/>
</dbReference>
<dbReference type="SUPFAM" id="SSF52151">
    <property type="entry name" value="FabD/lysophospholipase-like"/>
    <property type="match status" value="1"/>
</dbReference>
<evidence type="ECO:0000259" key="3">
    <source>
        <dbReference type="SMART" id="SM00827"/>
    </source>
</evidence>
<evidence type="ECO:0000313" key="5">
    <source>
        <dbReference type="Proteomes" id="UP000070501"/>
    </source>
</evidence>
<evidence type="ECO:0000256" key="1">
    <source>
        <dbReference type="ARBA" id="ARBA00022679"/>
    </source>
</evidence>
<keyword evidence="4" id="KW-0378">Hydrolase</keyword>
<dbReference type="FunFam" id="3.40.366.10:FF:000006">
    <property type="entry name" value="Fatty acid synthase beta subunit dehydratase"/>
    <property type="match status" value="1"/>
</dbReference>
<dbReference type="GO" id="GO:0016787">
    <property type="term" value="F:hydrolase activity"/>
    <property type="evidence" value="ECO:0007669"/>
    <property type="project" value="UniProtKB-KW"/>
</dbReference>
<evidence type="ECO:0000313" key="4">
    <source>
        <dbReference type="EMBL" id="KXJ85907.1"/>
    </source>
</evidence>
<gene>
    <name evidence="4" type="ORF">Micbo1qcDRAFT_127254</name>
</gene>
<feature type="region of interest" description="Disordered" evidence="2">
    <location>
        <begin position="1"/>
        <end position="76"/>
    </location>
</feature>
<dbReference type="PANTHER" id="PTHR10982:SF21">
    <property type="entry name" value="FATTY ACID SYNTHASE SUBUNIT BETA"/>
    <property type="match status" value="1"/>
</dbReference>
<dbReference type="InterPro" id="IPR014043">
    <property type="entry name" value="Acyl_transferase_dom"/>
</dbReference>
<dbReference type="OrthoDB" id="5417908at2759"/>
<feature type="domain" description="Malonyl-CoA:ACP transacylase (MAT)" evidence="3">
    <location>
        <begin position="172"/>
        <end position="536"/>
    </location>
</feature>
<dbReference type="SMART" id="SM00827">
    <property type="entry name" value="PKS_AT"/>
    <property type="match status" value="1"/>
</dbReference>
<proteinExistence type="predicted"/>
<dbReference type="InterPro" id="IPR032088">
    <property type="entry name" value="SAT"/>
</dbReference>
<dbReference type="InParanoid" id="A0A136ILQ2"/>
<dbReference type="InterPro" id="IPR016035">
    <property type="entry name" value="Acyl_Trfase/lysoPLipase"/>
</dbReference>
<sequence length="570" mass="61353">MARLDTPPPEGGHIPYKHPDGTEDLTESESHSVKDHAQAESLFDESLLPESTVNNGPATPASSTSPLLDDDQVPNDKNVHTVVSNLPITAAEKSAIVQSYYEALCAGNLDIIPQQITSPRAGGNAHLGERRPACAVFGGQGLRGDYLQELKELSETYASLIRDLLQSSCELLFELAATDAVTAKYYHKGLDILLWLRQPEQTPDAAYLRSAPVSAPLIGLTQLIQYAVTCKTLGLAPGQFCTRMSATTGHSQGVITAAAIASATDWSAYQQAMRTALTTLFWIGVRSQQVWDSQEGSVAVSAAMQQDSLHHDERNPTPMLSVRGLSRAALQECLHSTNRYLGASRASKEGNGGREDQQPRAGLEICMVNGPEHFVVSGPPRHLYGLNLQIRKAKRLQIVDGLQDARSAAAATSRFLDVSVPFHSAHVEAAVPLILRDIGRLGISRAALMVPVFGTEEPVDLRIASPCDGADNILPTLVELAVCRKVDWAKTLQAMAARRGELPVEAVGLGQKVMPTMMLDFGPGGVHGICSLLPARTRQDMTAVMVGAWGGGKRGLGYRGDLYVWAQQYD</sequence>
<dbReference type="Gene3D" id="3.40.366.10">
    <property type="entry name" value="Malonyl-Coenzyme A Acyl Carrier Protein, domain 2"/>
    <property type="match status" value="2"/>
</dbReference>
<protein>
    <submittedName>
        <fullName evidence="4">Acyl transferase/acyl hydrolase/lysophospholipase</fullName>
    </submittedName>
</protein>
<feature type="compositionally biased region" description="Polar residues" evidence="2">
    <location>
        <begin position="49"/>
        <end position="66"/>
    </location>
</feature>
<keyword evidence="1 4" id="KW-0808">Transferase</keyword>
<keyword evidence="5" id="KW-1185">Reference proteome</keyword>
<dbReference type="InterPro" id="IPR050830">
    <property type="entry name" value="Fungal_FAS"/>
</dbReference>